<name>A0A8J8SZG1_HALGN</name>
<accession>A0A8J8SZG1</accession>
<dbReference type="AlphaFoldDB" id="A0A8J8SZG1"/>
<dbReference type="EMBL" id="RRYP01013351">
    <property type="protein sequence ID" value="TNV76564.1"/>
    <property type="molecule type" value="Genomic_DNA"/>
</dbReference>
<keyword evidence="1" id="KW-1133">Transmembrane helix</keyword>
<evidence type="ECO:0008006" key="4">
    <source>
        <dbReference type="Google" id="ProtNLM"/>
    </source>
</evidence>
<sequence length="223" mass="26980">MSTIGSDEHFLRFYESYARAPRDELNMTPKEPGDFRERIERETIRGRYGVFHQTIEQYLNRHWRASTVPRFAVFWVASFGLMQHSLASFYHTFPNLSTYPHFSSHPNYKLMGPVYAWFHLIRPAVWSYVFFRMTRTLVAMALRHYEGKDDLNVFWYSDSNYPDMLHDEEDMRYINFRYTDQKVSPDPLTGYYPYDHLKYGKWLDKKGDSYMMTKAQEPRYQFN</sequence>
<proteinExistence type="predicted"/>
<comment type="caution">
    <text evidence="2">The sequence shown here is derived from an EMBL/GenBank/DDBJ whole genome shotgun (WGS) entry which is preliminary data.</text>
</comment>
<keyword evidence="1" id="KW-0812">Transmembrane</keyword>
<evidence type="ECO:0000256" key="1">
    <source>
        <dbReference type="SAM" id="Phobius"/>
    </source>
</evidence>
<keyword evidence="3" id="KW-1185">Reference proteome</keyword>
<gene>
    <name evidence="2" type="ORF">FGO68_gene4090</name>
</gene>
<dbReference type="OrthoDB" id="10369854at2759"/>
<dbReference type="Proteomes" id="UP000785679">
    <property type="component" value="Unassembled WGS sequence"/>
</dbReference>
<evidence type="ECO:0000313" key="2">
    <source>
        <dbReference type="EMBL" id="TNV76564.1"/>
    </source>
</evidence>
<reference evidence="2" key="1">
    <citation type="submission" date="2019-06" db="EMBL/GenBank/DDBJ databases">
        <authorList>
            <person name="Zheng W."/>
        </authorList>
    </citation>
    <scope>NUCLEOTIDE SEQUENCE</scope>
    <source>
        <strain evidence="2">QDHG01</strain>
    </source>
</reference>
<evidence type="ECO:0000313" key="3">
    <source>
        <dbReference type="Proteomes" id="UP000785679"/>
    </source>
</evidence>
<feature type="transmembrane region" description="Helical" evidence="1">
    <location>
        <begin position="110"/>
        <end position="131"/>
    </location>
</feature>
<organism evidence="2 3">
    <name type="scientific">Halteria grandinella</name>
    <dbReference type="NCBI Taxonomy" id="5974"/>
    <lineage>
        <taxon>Eukaryota</taxon>
        <taxon>Sar</taxon>
        <taxon>Alveolata</taxon>
        <taxon>Ciliophora</taxon>
        <taxon>Intramacronucleata</taxon>
        <taxon>Spirotrichea</taxon>
        <taxon>Stichotrichia</taxon>
        <taxon>Sporadotrichida</taxon>
        <taxon>Halteriidae</taxon>
        <taxon>Halteria</taxon>
    </lineage>
</organism>
<protein>
    <recommendedName>
        <fullName evidence="4">Transmembrane protein</fullName>
    </recommendedName>
</protein>
<keyword evidence="1" id="KW-0472">Membrane</keyword>
<feature type="transmembrane region" description="Helical" evidence="1">
    <location>
        <begin position="71"/>
        <end position="90"/>
    </location>
</feature>